<dbReference type="KEGG" id="msw:MSSIT_2561"/>
<keyword evidence="3" id="KW-1185">Reference proteome</keyword>
<dbReference type="HOGENOM" id="CLU_2875124_0_0_2"/>
<evidence type="ECO:0000313" key="2">
    <source>
        <dbReference type="EMBL" id="AKB29280.1"/>
    </source>
</evidence>
<reference evidence="2 3" key="1">
    <citation type="submission" date="2014-07" db="EMBL/GenBank/DDBJ databases">
        <title>Methanogenic archaea and the global carbon cycle.</title>
        <authorList>
            <person name="Henriksen J.R."/>
            <person name="Luke J."/>
            <person name="Reinhart S."/>
            <person name="Benedict M.N."/>
            <person name="Youngblut N.D."/>
            <person name="Metcalf M.E."/>
            <person name="Whitaker R.J."/>
            <person name="Metcalf W.W."/>
        </authorList>
    </citation>
    <scope>NUCLEOTIDE SEQUENCE [LARGE SCALE GENOMIC DNA]</scope>
    <source>
        <strain evidence="2 3">T4/M</strain>
    </source>
</reference>
<dbReference type="PATRIC" id="fig|1434120.4.peg.3366"/>
<proteinExistence type="predicted"/>
<sequence>MVIISSSSHFFHKSLMPQVERILLGLIVPVGEESRDFTPDPILMGPGLAEEGEVSETLELPDG</sequence>
<gene>
    <name evidence="2" type="ORF">MSSIT_2561</name>
</gene>
<accession>A0A0E3P6A1</accession>
<feature type="region of interest" description="Disordered" evidence="1">
    <location>
        <begin position="39"/>
        <end position="63"/>
    </location>
</feature>
<organism evidence="2 3">
    <name type="scientific">Methanosarcina siciliae T4/M</name>
    <dbReference type="NCBI Taxonomy" id="1434120"/>
    <lineage>
        <taxon>Archaea</taxon>
        <taxon>Methanobacteriati</taxon>
        <taxon>Methanobacteriota</taxon>
        <taxon>Stenosarchaea group</taxon>
        <taxon>Methanomicrobia</taxon>
        <taxon>Methanosarcinales</taxon>
        <taxon>Methanosarcinaceae</taxon>
        <taxon>Methanosarcina</taxon>
    </lineage>
</organism>
<name>A0A0E3P6A1_9EURY</name>
<dbReference type="Proteomes" id="UP000033111">
    <property type="component" value="Chromosome"/>
</dbReference>
<dbReference type="EMBL" id="CP009506">
    <property type="protein sequence ID" value="AKB29280.1"/>
    <property type="molecule type" value="Genomic_DNA"/>
</dbReference>
<feature type="compositionally biased region" description="Acidic residues" evidence="1">
    <location>
        <begin position="50"/>
        <end position="63"/>
    </location>
</feature>
<evidence type="ECO:0000313" key="3">
    <source>
        <dbReference type="Proteomes" id="UP000033111"/>
    </source>
</evidence>
<dbReference type="AlphaFoldDB" id="A0A0E3P6A1"/>
<protein>
    <submittedName>
        <fullName evidence="2">Uncharacterized protein</fullName>
    </submittedName>
</protein>
<evidence type="ECO:0000256" key="1">
    <source>
        <dbReference type="SAM" id="MobiDB-lite"/>
    </source>
</evidence>